<keyword evidence="1" id="KW-1133">Transmembrane helix</keyword>
<dbReference type="OrthoDB" id="4689187at2"/>
<evidence type="ECO:0000256" key="1">
    <source>
        <dbReference type="SAM" id="Phobius"/>
    </source>
</evidence>
<keyword evidence="1" id="KW-0812">Transmembrane</keyword>
<feature type="transmembrane region" description="Helical" evidence="1">
    <location>
        <begin position="194"/>
        <end position="214"/>
    </location>
</feature>
<organism evidence="2 3">
    <name type="scientific">Mycobacterium basiliense</name>
    <dbReference type="NCBI Taxonomy" id="2094119"/>
    <lineage>
        <taxon>Bacteria</taxon>
        <taxon>Bacillati</taxon>
        <taxon>Actinomycetota</taxon>
        <taxon>Actinomycetes</taxon>
        <taxon>Mycobacteriales</taxon>
        <taxon>Mycobacteriaceae</taxon>
        <taxon>Mycobacterium</taxon>
    </lineage>
</organism>
<reference evidence="3" key="1">
    <citation type="submission" date="2018-02" db="EMBL/GenBank/DDBJ databases">
        <authorList>
            <person name="Seth-Smith MB H."/>
            <person name="Seth-Smith H."/>
        </authorList>
    </citation>
    <scope>NUCLEOTIDE SEQUENCE [LARGE SCALE GENOMIC DNA]</scope>
</reference>
<feature type="transmembrane region" description="Helical" evidence="1">
    <location>
        <begin position="35"/>
        <end position="56"/>
    </location>
</feature>
<dbReference type="KEGG" id="mbai:MB901379_04101"/>
<evidence type="ECO:0000313" key="2">
    <source>
        <dbReference type="EMBL" id="VDM90499.1"/>
    </source>
</evidence>
<dbReference type="AlphaFoldDB" id="A0A3S4CYV5"/>
<dbReference type="EMBL" id="LR130759">
    <property type="protein sequence ID" value="VDM90499.1"/>
    <property type="molecule type" value="Genomic_DNA"/>
</dbReference>
<keyword evidence="3" id="KW-1185">Reference proteome</keyword>
<dbReference type="Proteomes" id="UP000269998">
    <property type="component" value="Chromosome"/>
</dbReference>
<name>A0A3S4CYV5_9MYCO</name>
<feature type="transmembrane region" description="Helical" evidence="1">
    <location>
        <begin position="226"/>
        <end position="246"/>
    </location>
</feature>
<protein>
    <submittedName>
        <fullName evidence="2">Uncharacterized protein</fullName>
    </submittedName>
</protein>
<dbReference type="RefSeq" id="WP_158018165.1">
    <property type="nucleotide sequence ID" value="NZ_CBCSKE010000007.1"/>
</dbReference>
<sequence>MKPTATPSTSPANVPTGSLRRRMVWHCRRNPKRELWLAWGTLVAFYNLFVLVFFVLTRTQPPPSPEWDAPKIVQWFNDNHFGILVGFAVMFVIAGMTTMSNALIAYSMRRMSISRAIAYSYLILYSLSAIPGMLLMCIALTVGAMRPDRDPEVIHWIYDFAFLSFVGTMGVFLIGSLVWMLAILIDQNEVFPKWFGYLNLCNALTEIVVSPAWIFRRGVFAWNGQIAWWLDMVVFGIYTAVFIVLLRQMIQREDFGTGPLPRPATHREAVR</sequence>
<proteinExistence type="predicted"/>
<evidence type="ECO:0000313" key="3">
    <source>
        <dbReference type="Proteomes" id="UP000269998"/>
    </source>
</evidence>
<feature type="transmembrane region" description="Helical" evidence="1">
    <location>
        <begin position="118"/>
        <end position="144"/>
    </location>
</feature>
<gene>
    <name evidence="2" type="ORF">MB901379_04101</name>
</gene>
<keyword evidence="1" id="KW-0472">Membrane</keyword>
<accession>A0A3S4CYV5</accession>
<feature type="transmembrane region" description="Helical" evidence="1">
    <location>
        <begin position="81"/>
        <end position="106"/>
    </location>
</feature>
<feature type="transmembrane region" description="Helical" evidence="1">
    <location>
        <begin position="156"/>
        <end position="182"/>
    </location>
</feature>